<dbReference type="Proteomes" id="UP000291117">
    <property type="component" value="Unassembled WGS sequence"/>
</dbReference>
<accession>A0A4V2MKC6</accession>
<organism evidence="1 2">
    <name type="scientific">Pedobacter hiemivivus</name>
    <dbReference type="NCBI Taxonomy" id="2530454"/>
    <lineage>
        <taxon>Bacteria</taxon>
        <taxon>Pseudomonadati</taxon>
        <taxon>Bacteroidota</taxon>
        <taxon>Sphingobacteriia</taxon>
        <taxon>Sphingobacteriales</taxon>
        <taxon>Sphingobacteriaceae</taxon>
        <taxon>Pedobacter</taxon>
    </lineage>
</organism>
<gene>
    <name evidence="1" type="ORF">EZ444_06515</name>
</gene>
<dbReference type="AlphaFoldDB" id="A0A4V2MKC6"/>
<dbReference type="EMBL" id="SJSM01000003">
    <property type="protein sequence ID" value="TCC97566.1"/>
    <property type="molecule type" value="Genomic_DNA"/>
</dbReference>
<proteinExistence type="predicted"/>
<name>A0A4V2MKC6_9SPHI</name>
<sequence>MLKVNQDTKVYILCAPNFATGGPEALHQLGHQLNKMGIQAFMYYYPFPAKGVDPVHKFYADYHVPYATDVINIKENILILPETSPEHIFEEKFGLMTKVIWWLSVTNYYRQLEPKMRRAKRKPSYWLRKLYNPIQFATLSKIKELNVANIGHSFFSMQHLKKADITPIGQISDYMSPEFFKKVDDDVIKEDIIIYNPVKNGAYLDKIIVLTPTYKWIPLINLTPEQVAQMMNKAKLYVDFGYHPGKERMPREACIMKCCMIIGKEGSAAFSEDMPIPEKYRFDKTDENIPAILETIALCLSNYEEEIKSFSNYRKNLYMEEKQFAEAVQKVFIKTNASS</sequence>
<dbReference type="RefSeq" id="WP_131607926.1">
    <property type="nucleotide sequence ID" value="NZ_SJSM01000003.1"/>
</dbReference>
<evidence type="ECO:0000313" key="1">
    <source>
        <dbReference type="EMBL" id="TCC97566.1"/>
    </source>
</evidence>
<protein>
    <recommendedName>
        <fullName evidence="3">Glycosyltransferase family 1 protein</fullName>
    </recommendedName>
</protein>
<reference evidence="1 2" key="1">
    <citation type="submission" date="2019-02" db="EMBL/GenBank/DDBJ databases">
        <title>Pedobacter sp. RP-3-8 sp. nov., isolated from Arctic soil.</title>
        <authorList>
            <person name="Dahal R.H."/>
        </authorList>
    </citation>
    <scope>NUCLEOTIDE SEQUENCE [LARGE SCALE GENOMIC DNA]</scope>
    <source>
        <strain evidence="1 2">RP-3-8</strain>
    </source>
</reference>
<keyword evidence="2" id="KW-1185">Reference proteome</keyword>
<evidence type="ECO:0000313" key="2">
    <source>
        <dbReference type="Proteomes" id="UP000291117"/>
    </source>
</evidence>
<evidence type="ECO:0008006" key="3">
    <source>
        <dbReference type="Google" id="ProtNLM"/>
    </source>
</evidence>
<dbReference type="OrthoDB" id="6400528at2"/>
<comment type="caution">
    <text evidence="1">The sequence shown here is derived from an EMBL/GenBank/DDBJ whole genome shotgun (WGS) entry which is preliminary data.</text>
</comment>